<keyword evidence="2" id="KW-1185">Reference proteome</keyword>
<dbReference type="KEGG" id="den:MHIR_DE00391"/>
<evidence type="ECO:0000313" key="2">
    <source>
        <dbReference type="Proteomes" id="UP000095322"/>
    </source>
</evidence>
<dbReference type="EMBL" id="LN999833">
    <property type="protein sequence ID" value="CUX96675.1"/>
    <property type="molecule type" value="Genomic_DNA"/>
</dbReference>
<organism evidence="1 2">
    <name type="scientific">Candidatus Doolittlea endobia</name>
    <dbReference type="NCBI Taxonomy" id="1778262"/>
    <lineage>
        <taxon>Bacteria</taxon>
        <taxon>Pseudomonadati</taxon>
        <taxon>Pseudomonadota</taxon>
        <taxon>Gammaproteobacteria</taxon>
        <taxon>Enterobacterales</taxon>
        <taxon>Enterobacteriaceae</taxon>
        <taxon>Candidatus Doolittlea</taxon>
    </lineage>
</organism>
<gene>
    <name evidence="1" type="ORF">MHIR_DE00391</name>
</gene>
<proteinExistence type="predicted"/>
<dbReference type="Proteomes" id="UP000095322">
    <property type="component" value="Chromosome I"/>
</dbReference>
<protein>
    <submittedName>
        <fullName evidence="1">Uncharacterized protein</fullName>
    </submittedName>
</protein>
<accession>A0A143WSE4</accession>
<dbReference type="AlphaFoldDB" id="A0A143WSE4"/>
<sequence>MTRGVEYFSDASEELWADVQPSDTVAMDVIGVDS</sequence>
<reference evidence="2" key="1">
    <citation type="submission" date="2016-01" db="EMBL/GenBank/DDBJ databases">
        <authorList>
            <person name="Husnik F."/>
        </authorList>
    </citation>
    <scope>NUCLEOTIDE SEQUENCE [LARGE SCALE GENOMIC DNA]</scope>
</reference>
<evidence type="ECO:0000313" key="1">
    <source>
        <dbReference type="EMBL" id="CUX96675.1"/>
    </source>
</evidence>
<name>A0A143WSE4_9ENTR</name>